<evidence type="ECO:0000256" key="12">
    <source>
        <dbReference type="ARBA" id="ARBA00049020"/>
    </source>
</evidence>
<evidence type="ECO:0000256" key="2">
    <source>
        <dbReference type="ARBA" id="ARBA00005104"/>
    </source>
</evidence>
<evidence type="ECO:0000313" key="15">
    <source>
        <dbReference type="Proteomes" id="UP001152885"/>
    </source>
</evidence>
<evidence type="ECO:0000256" key="1">
    <source>
        <dbReference type="ARBA" id="ARBA00003555"/>
    </source>
</evidence>
<gene>
    <name evidence="14" type="ORF">CANVERA_P1696</name>
</gene>
<evidence type="ECO:0000256" key="4">
    <source>
        <dbReference type="ARBA" id="ARBA00012851"/>
    </source>
</evidence>
<dbReference type="SUPFAM" id="SSF53597">
    <property type="entry name" value="Dihydrofolate reductase-like"/>
    <property type="match status" value="1"/>
</dbReference>
<reference evidence="14" key="1">
    <citation type="submission" date="2022-12" db="EMBL/GenBank/DDBJ databases">
        <authorList>
            <person name="Brejova B."/>
        </authorList>
    </citation>
    <scope>NUCLEOTIDE SEQUENCE</scope>
</reference>
<dbReference type="Pfam" id="PF01872">
    <property type="entry name" value="RibD_C"/>
    <property type="match status" value="1"/>
</dbReference>
<keyword evidence="7" id="KW-0521">NADP</keyword>
<proteinExistence type="inferred from homology"/>
<keyword evidence="15" id="KW-1185">Reference proteome</keyword>
<comment type="catalytic activity">
    <reaction evidence="11">
        <text>2,5-diamino-6-(1-D-ribitylamino)pyrimidin-4(3H)-one 5'-phosphate + NAD(+) = 2,5-diamino-6-(1-D-ribosylamino)pyrimidin-4(3H)-one 5'-phosphate + NADH + H(+)</text>
        <dbReference type="Rhea" id="RHEA:27274"/>
        <dbReference type="ChEBI" id="CHEBI:15378"/>
        <dbReference type="ChEBI" id="CHEBI:57540"/>
        <dbReference type="ChEBI" id="CHEBI:57945"/>
        <dbReference type="ChEBI" id="CHEBI:58890"/>
        <dbReference type="ChEBI" id="CHEBI:59545"/>
        <dbReference type="EC" id="1.1.1.302"/>
    </reaction>
</comment>
<dbReference type="GO" id="GO:0009231">
    <property type="term" value="P:riboflavin biosynthetic process"/>
    <property type="evidence" value="ECO:0007669"/>
    <property type="project" value="UniProtKB-KW"/>
</dbReference>
<dbReference type="InterPro" id="IPR002734">
    <property type="entry name" value="RibDG_C"/>
</dbReference>
<dbReference type="InterPro" id="IPR050765">
    <property type="entry name" value="Riboflavin_Biosynth_HTPR"/>
</dbReference>
<comment type="function">
    <text evidence="1">Catalyzes an early step in riboflavin biosynthesis, the NADPH-dependent reduction of the ribose side chain of 2,5-diamino-6-ribosylamino-4(3H)-pyrimidinone 5'-phosphate, yielding 2,5-diamino-6-ribitylamino-4(3H)-pyrimidinone 5'-phosphate.</text>
</comment>
<evidence type="ECO:0000256" key="11">
    <source>
        <dbReference type="ARBA" id="ARBA00047550"/>
    </source>
</evidence>
<evidence type="ECO:0000256" key="9">
    <source>
        <dbReference type="ARBA" id="ARBA00030073"/>
    </source>
</evidence>
<keyword evidence="8" id="KW-0560">Oxidoreductase</keyword>
<dbReference type="Proteomes" id="UP001152885">
    <property type="component" value="Unassembled WGS sequence"/>
</dbReference>
<evidence type="ECO:0000313" key="14">
    <source>
        <dbReference type="EMBL" id="CAI5757179.1"/>
    </source>
</evidence>
<feature type="domain" description="Bacterial bifunctional deaminase-reductase C-terminal" evidence="13">
    <location>
        <begin position="27"/>
        <end position="234"/>
    </location>
</feature>
<evidence type="ECO:0000256" key="5">
    <source>
        <dbReference type="ARBA" id="ARBA00015035"/>
    </source>
</evidence>
<protein>
    <recommendedName>
        <fullName evidence="5">2,5-diamino-6-ribosylamino-4(3H)-pyrimidinone 5'-phosphate reductase</fullName>
        <ecNumber evidence="4">1.1.1.302</ecNumber>
    </recommendedName>
    <alternativeName>
        <fullName evidence="10">2,5-diamino-6-(5-phospho-D-ribosylamino)pyrimidin-4(3H)-one reductase</fullName>
    </alternativeName>
    <alternativeName>
        <fullName evidence="9">2,5-diamino-6-ribitylamino-4(3H)-pyrimidinone 5'-phosphate synthase</fullName>
    </alternativeName>
</protein>
<name>A0A9W4TU57_9ASCO</name>
<evidence type="ECO:0000256" key="6">
    <source>
        <dbReference type="ARBA" id="ARBA00022619"/>
    </source>
</evidence>
<comment type="similarity">
    <text evidence="3">Belongs to the HTP reductase family.</text>
</comment>
<dbReference type="InterPro" id="IPR024072">
    <property type="entry name" value="DHFR-like_dom_sf"/>
</dbReference>
<dbReference type="Gene3D" id="3.40.430.10">
    <property type="entry name" value="Dihydrofolate Reductase, subunit A"/>
    <property type="match status" value="1"/>
</dbReference>
<comment type="pathway">
    <text evidence="2">Cofactor biosynthesis; riboflavin biosynthesis.</text>
</comment>
<dbReference type="EC" id="1.1.1.302" evidence="4"/>
<evidence type="ECO:0000256" key="10">
    <source>
        <dbReference type="ARBA" id="ARBA00031630"/>
    </source>
</evidence>
<comment type="caution">
    <text evidence="14">The sequence shown here is derived from an EMBL/GenBank/DDBJ whole genome shotgun (WGS) entry which is preliminary data.</text>
</comment>
<evidence type="ECO:0000256" key="3">
    <source>
        <dbReference type="ARBA" id="ARBA00009723"/>
    </source>
</evidence>
<evidence type="ECO:0000259" key="13">
    <source>
        <dbReference type="Pfam" id="PF01872"/>
    </source>
</evidence>
<evidence type="ECO:0000256" key="7">
    <source>
        <dbReference type="ARBA" id="ARBA00022857"/>
    </source>
</evidence>
<dbReference type="PANTHER" id="PTHR38011">
    <property type="entry name" value="DIHYDROFOLATE REDUCTASE FAMILY PROTEIN (AFU_ORTHOLOGUE AFUA_8G06820)"/>
    <property type="match status" value="1"/>
</dbReference>
<evidence type="ECO:0000256" key="8">
    <source>
        <dbReference type="ARBA" id="ARBA00023002"/>
    </source>
</evidence>
<dbReference type="PANTHER" id="PTHR38011:SF7">
    <property type="entry name" value="2,5-DIAMINO-6-RIBOSYLAMINO-4(3H)-PYRIMIDINONE 5'-PHOSPHATE REDUCTASE"/>
    <property type="match status" value="1"/>
</dbReference>
<comment type="catalytic activity">
    <reaction evidence="12">
        <text>2,5-diamino-6-(1-D-ribitylamino)pyrimidin-4(3H)-one 5'-phosphate + NADP(+) = 2,5-diamino-6-(1-D-ribosylamino)pyrimidin-4(3H)-one 5'-phosphate + NADPH + H(+)</text>
        <dbReference type="Rhea" id="RHEA:27278"/>
        <dbReference type="ChEBI" id="CHEBI:15378"/>
        <dbReference type="ChEBI" id="CHEBI:57783"/>
        <dbReference type="ChEBI" id="CHEBI:58349"/>
        <dbReference type="ChEBI" id="CHEBI:58890"/>
        <dbReference type="ChEBI" id="CHEBI:59545"/>
        <dbReference type="EC" id="1.1.1.302"/>
    </reaction>
</comment>
<dbReference type="AlphaFoldDB" id="A0A9W4TU57"/>
<dbReference type="OrthoDB" id="5432at2759"/>
<sequence>MSLIPLPQSLIPFLESYLPTQPKNNLPFVTLTFAQSLDSKISAKPGIQTKLSHIETKTMTHYLRSNHDSILIGIGTVISDDPKLNNRFNDKLIRPIIIDPFGKFNFKISQLYKIVIEKKGLAPFLIIDESTMYNNDEEDLINKFNGKVIKLPLLQNRNNNWNLILSELYKLGLNSIMIEGGATIINELLLQKDLINSLIITIAPIFLGVQGISISPDFQVELKDIKWWTGIQDSILCSRIK</sequence>
<keyword evidence="6" id="KW-0686">Riboflavin biosynthesis</keyword>
<accession>A0A9W4TU57</accession>
<dbReference type="GO" id="GO:0008703">
    <property type="term" value="F:5-amino-6-(5-phosphoribosylamino)uracil reductase activity"/>
    <property type="evidence" value="ECO:0007669"/>
    <property type="project" value="InterPro"/>
</dbReference>
<organism evidence="14 15">
    <name type="scientific">Candida verbasci</name>
    <dbReference type="NCBI Taxonomy" id="1227364"/>
    <lineage>
        <taxon>Eukaryota</taxon>
        <taxon>Fungi</taxon>
        <taxon>Dikarya</taxon>
        <taxon>Ascomycota</taxon>
        <taxon>Saccharomycotina</taxon>
        <taxon>Pichiomycetes</taxon>
        <taxon>Debaryomycetaceae</taxon>
        <taxon>Candida/Lodderomyces clade</taxon>
        <taxon>Candida</taxon>
    </lineage>
</organism>
<dbReference type="EMBL" id="CANTUO010000001">
    <property type="protein sequence ID" value="CAI5757179.1"/>
    <property type="molecule type" value="Genomic_DNA"/>
</dbReference>